<name>A0A5S9S4Q1_ARATH</name>
<dbReference type="AlphaFoldDB" id="A0A5S9S4Q1"/>
<evidence type="ECO:0000313" key="1">
    <source>
        <dbReference type="EMBL" id="CAA0155729.1"/>
    </source>
</evidence>
<organism evidence="1 2">
    <name type="scientific">Arabidopsis thaliana</name>
    <name type="common">Mouse-ear cress</name>
    <dbReference type="NCBI Taxonomy" id="3702"/>
    <lineage>
        <taxon>Eukaryota</taxon>
        <taxon>Viridiplantae</taxon>
        <taxon>Streptophyta</taxon>
        <taxon>Embryophyta</taxon>
        <taxon>Tracheophyta</taxon>
        <taxon>Spermatophyta</taxon>
        <taxon>Magnoliopsida</taxon>
        <taxon>eudicotyledons</taxon>
        <taxon>Gunneridae</taxon>
        <taxon>Pentapetalae</taxon>
        <taxon>rosids</taxon>
        <taxon>malvids</taxon>
        <taxon>Brassicales</taxon>
        <taxon>Brassicaceae</taxon>
        <taxon>Camelineae</taxon>
        <taxon>Arabidopsis</taxon>
    </lineage>
</organism>
<accession>A0A5S9S4Q1</accession>
<protein>
    <submittedName>
        <fullName evidence="1">Uncharacterized protein</fullName>
    </submittedName>
</protein>
<dbReference type="EMBL" id="CACSHJ010000087">
    <property type="protein sequence ID" value="CAA0155729.1"/>
    <property type="molecule type" value="Genomic_DNA"/>
</dbReference>
<sequence length="78" mass="8258">MSKAYSYPLEKNIEFEDEDADVDEDAVVWNCLCRKHSSDIVGGALDDGDDDALTPESFGDSVRTWSSLAGAGVLSGGG</sequence>
<dbReference type="Proteomes" id="UP000434276">
    <property type="component" value="Unassembled WGS sequence"/>
</dbReference>
<evidence type="ECO:0000313" key="2">
    <source>
        <dbReference type="Proteomes" id="UP000434276"/>
    </source>
</evidence>
<proteinExistence type="predicted"/>
<gene>
    <name evidence="1" type="ORF">C24_LOCUS147</name>
</gene>
<reference evidence="1 2" key="1">
    <citation type="submission" date="2019-12" db="EMBL/GenBank/DDBJ databases">
        <authorList>
            <person name="Jiao W.-B."/>
            <person name="Schneeberger K."/>
        </authorList>
    </citation>
    <scope>NUCLEOTIDE SEQUENCE [LARGE SCALE GENOMIC DNA]</scope>
    <source>
        <strain evidence="2">cv. C24</strain>
    </source>
</reference>